<dbReference type="InterPro" id="IPR035906">
    <property type="entry name" value="MetI-like_sf"/>
</dbReference>
<evidence type="ECO:0000256" key="2">
    <source>
        <dbReference type="ARBA" id="ARBA00022448"/>
    </source>
</evidence>
<keyword evidence="10" id="KW-1185">Reference proteome</keyword>
<protein>
    <submittedName>
        <fullName evidence="9">Sugar ABC transporter permease</fullName>
    </submittedName>
</protein>
<dbReference type="CDD" id="cd06261">
    <property type="entry name" value="TM_PBP2"/>
    <property type="match status" value="1"/>
</dbReference>
<feature type="transmembrane region" description="Helical" evidence="7">
    <location>
        <begin position="216"/>
        <end position="239"/>
    </location>
</feature>
<dbReference type="SUPFAM" id="SSF161098">
    <property type="entry name" value="MetI-like"/>
    <property type="match status" value="1"/>
</dbReference>
<dbReference type="PROSITE" id="PS50928">
    <property type="entry name" value="ABC_TM1"/>
    <property type="match status" value="1"/>
</dbReference>
<dbReference type="Pfam" id="PF00528">
    <property type="entry name" value="BPD_transp_1"/>
    <property type="match status" value="1"/>
</dbReference>
<organism evidence="9 10">
    <name type="scientific">Stecheria intestinalis</name>
    <dbReference type="NCBI Taxonomy" id="2606630"/>
    <lineage>
        <taxon>Bacteria</taxon>
        <taxon>Bacillati</taxon>
        <taxon>Bacillota</taxon>
        <taxon>Erysipelotrichia</taxon>
        <taxon>Erysipelotrichales</taxon>
        <taxon>Erysipelotrichaceae</taxon>
        <taxon>Stecheria</taxon>
    </lineage>
</organism>
<name>A0A7X2NRX0_9FIRM</name>
<dbReference type="PANTHER" id="PTHR30193:SF37">
    <property type="entry name" value="INNER MEMBRANE ABC TRANSPORTER PERMEASE PROTEIN YCJO"/>
    <property type="match status" value="1"/>
</dbReference>
<evidence type="ECO:0000256" key="5">
    <source>
        <dbReference type="ARBA" id="ARBA00022989"/>
    </source>
</evidence>
<evidence type="ECO:0000259" key="8">
    <source>
        <dbReference type="PROSITE" id="PS50928"/>
    </source>
</evidence>
<evidence type="ECO:0000256" key="1">
    <source>
        <dbReference type="ARBA" id="ARBA00004651"/>
    </source>
</evidence>
<evidence type="ECO:0000256" key="6">
    <source>
        <dbReference type="ARBA" id="ARBA00023136"/>
    </source>
</evidence>
<feature type="transmembrane region" description="Helical" evidence="7">
    <location>
        <begin position="90"/>
        <end position="110"/>
    </location>
</feature>
<proteinExistence type="inferred from homology"/>
<dbReference type="AlphaFoldDB" id="A0A7X2NRX0"/>
<evidence type="ECO:0000313" key="10">
    <source>
        <dbReference type="Proteomes" id="UP000461880"/>
    </source>
</evidence>
<accession>A0A7X2NRX0</accession>
<dbReference type="InterPro" id="IPR051393">
    <property type="entry name" value="ABC_transporter_permease"/>
</dbReference>
<feature type="transmembrane region" description="Helical" evidence="7">
    <location>
        <begin position="26"/>
        <end position="55"/>
    </location>
</feature>
<dbReference type="GO" id="GO:0005886">
    <property type="term" value="C:plasma membrane"/>
    <property type="evidence" value="ECO:0007669"/>
    <property type="project" value="UniProtKB-SubCell"/>
</dbReference>
<dbReference type="EMBL" id="VUMN01000011">
    <property type="protein sequence ID" value="MSS58420.1"/>
    <property type="molecule type" value="Genomic_DNA"/>
</dbReference>
<feature type="transmembrane region" description="Helical" evidence="7">
    <location>
        <begin position="174"/>
        <end position="195"/>
    </location>
</feature>
<reference evidence="9 10" key="1">
    <citation type="submission" date="2019-08" db="EMBL/GenBank/DDBJ databases">
        <title>In-depth cultivation of the pig gut microbiome towards novel bacterial diversity and tailored functional studies.</title>
        <authorList>
            <person name="Wylensek D."/>
            <person name="Hitch T.C.A."/>
            <person name="Clavel T."/>
        </authorList>
    </citation>
    <scope>NUCLEOTIDE SEQUENCE [LARGE SCALE GENOMIC DNA]</scope>
    <source>
        <strain evidence="9 10">Oil+RF-744-GAM-WT-6</strain>
    </source>
</reference>
<keyword evidence="4 7" id="KW-0812">Transmembrane</keyword>
<keyword evidence="6 7" id="KW-0472">Membrane</keyword>
<dbReference type="GO" id="GO:0055085">
    <property type="term" value="P:transmembrane transport"/>
    <property type="evidence" value="ECO:0007669"/>
    <property type="project" value="InterPro"/>
</dbReference>
<feature type="transmembrane region" description="Helical" evidence="7">
    <location>
        <begin position="122"/>
        <end position="142"/>
    </location>
</feature>
<sequence>MRICARLTISGGFMKKRKNLKREENIAGLLFVTPGILYFLFFFLLPLCICIFAGFTDWNILSPKRQFVGMENFIKLFQDHKFWISLKNTFYMLIPVPIYILFALLFAYACHKKILGEKVFRAIYYLPFISSVVALALIWKWLFNSQYGLVNNFLSIFGITGPDWLNDPVWTKRMIVIMISWKMIGIISIYYIAALNSIPKTLYEAAEIDGATSKQMFFRITLPLLTPTTFYLLIVGIIGSLQTFVEVQLFAPDGGRGYGVSTMVFYIWQKAFTSSQMGYACAAATLFGILIMVLSLLQFKISRKWVFEGY</sequence>
<keyword evidence="2 7" id="KW-0813">Transport</keyword>
<dbReference type="InterPro" id="IPR000515">
    <property type="entry name" value="MetI-like"/>
</dbReference>
<evidence type="ECO:0000313" key="9">
    <source>
        <dbReference type="EMBL" id="MSS58420.1"/>
    </source>
</evidence>
<comment type="caution">
    <text evidence="9">The sequence shown here is derived from an EMBL/GenBank/DDBJ whole genome shotgun (WGS) entry which is preliminary data.</text>
</comment>
<comment type="subcellular location">
    <subcellularLocation>
        <location evidence="1 7">Cell membrane</location>
        <topology evidence="1 7">Multi-pass membrane protein</topology>
    </subcellularLocation>
</comment>
<feature type="domain" description="ABC transmembrane type-1" evidence="8">
    <location>
        <begin position="85"/>
        <end position="298"/>
    </location>
</feature>
<evidence type="ECO:0000256" key="3">
    <source>
        <dbReference type="ARBA" id="ARBA00022475"/>
    </source>
</evidence>
<gene>
    <name evidence="9" type="ORF">FYJ51_05830</name>
</gene>
<feature type="transmembrane region" description="Helical" evidence="7">
    <location>
        <begin position="277"/>
        <end position="297"/>
    </location>
</feature>
<evidence type="ECO:0000256" key="7">
    <source>
        <dbReference type="RuleBase" id="RU363032"/>
    </source>
</evidence>
<dbReference type="Gene3D" id="1.10.3720.10">
    <property type="entry name" value="MetI-like"/>
    <property type="match status" value="1"/>
</dbReference>
<comment type="similarity">
    <text evidence="7">Belongs to the binding-protein-dependent transport system permease family.</text>
</comment>
<dbReference type="Proteomes" id="UP000461880">
    <property type="component" value="Unassembled WGS sequence"/>
</dbReference>
<keyword evidence="5 7" id="KW-1133">Transmembrane helix</keyword>
<evidence type="ECO:0000256" key="4">
    <source>
        <dbReference type="ARBA" id="ARBA00022692"/>
    </source>
</evidence>
<keyword evidence="3" id="KW-1003">Cell membrane</keyword>
<dbReference type="PANTHER" id="PTHR30193">
    <property type="entry name" value="ABC TRANSPORTER PERMEASE PROTEIN"/>
    <property type="match status" value="1"/>
</dbReference>